<organism evidence="8 9">
    <name type="scientific">Sphagnum jensenii</name>
    <dbReference type="NCBI Taxonomy" id="128206"/>
    <lineage>
        <taxon>Eukaryota</taxon>
        <taxon>Viridiplantae</taxon>
        <taxon>Streptophyta</taxon>
        <taxon>Embryophyta</taxon>
        <taxon>Bryophyta</taxon>
        <taxon>Sphagnophytina</taxon>
        <taxon>Sphagnopsida</taxon>
        <taxon>Sphagnales</taxon>
        <taxon>Sphagnaceae</taxon>
        <taxon>Sphagnum</taxon>
    </lineage>
</organism>
<dbReference type="Proteomes" id="UP001497522">
    <property type="component" value="Chromosome 8"/>
</dbReference>
<name>A0ABP1BXZ8_9BRYO</name>
<dbReference type="EMBL" id="OZ023709">
    <property type="protein sequence ID" value="CAK9881347.1"/>
    <property type="molecule type" value="Genomic_DNA"/>
</dbReference>
<keyword evidence="3" id="KW-0813">Transport</keyword>
<reference evidence="8" key="1">
    <citation type="submission" date="2024-03" db="EMBL/GenBank/DDBJ databases">
        <authorList>
            <consortium name="ELIXIR-Norway"/>
            <consortium name="Elixir Norway"/>
        </authorList>
    </citation>
    <scope>NUCLEOTIDE SEQUENCE</scope>
</reference>
<evidence type="ECO:0000256" key="1">
    <source>
        <dbReference type="ARBA" id="ARBA00004370"/>
    </source>
</evidence>
<dbReference type="Pfam" id="PF01490">
    <property type="entry name" value="Aa_trans"/>
    <property type="match status" value="1"/>
</dbReference>
<evidence type="ECO:0000256" key="4">
    <source>
        <dbReference type="ARBA" id="ARBA00022989"/>
    </source>
</evidence>
<feature type="transmembrane region" description="Helical" evidence="6">
    <location>
        <begin position="119"/>
        <end position="140"/>
    </location>
</feature>
<evidence type="ECO:0000313" key="8">
    <source>
        <dbReference type="EMBL" id="CAK9881347.1"/>
    </source>
</evidence>
<evidence type="ECO:0000256" key="2">
    <source>
        <dbReference type="ARBA" id="ARBA00022692"/>
    </source>
</evidence>
<gene>
    <name evidence="8" type="ORF">CSSPJE1EN2_LOCUS22703</name>
</gene>
<evidence type="ECO:0000256" key="3">
    <source>
        <dbReference type="ARBA" id="ARBA00022970"/>
    </source>
</evidence>
<sequence>MEAMWKHKHYKYAYICCVLYTYLLTIPNSVSVYWAYGDVLLHHSNAFSVLPPSAACNVAIVAMIAHQYVGLILNITPIFHMWEKTIGLHLSSIYPVKSLAHVPVVLASVWRPPKLLQNWFNMFCISGFVATFVFVVGFGLGGWASFTNFVQQIDSFGFFQACYQCPSPGKAH</sequence>
<feature type="transmembrane region" description="Helical" evidence="6">
    <location>
        <begin position="54"/>
        <end position="75"/>
    </location>
</feature>
<accession>A0ABP1BXZ8</accession>
<comment type="subcellular location">
    <subcellularLocation>
        <location evidence="1">Membrane</location>
    </subcellularLocation>
</comment>
<proteinExistence type="predicted"/>
<protein>
    <recommendedName>
        <fullName evidence="7">Amino acid transporter transmembrane domain-containing protein</fullName>
    </recommendedName>
</protein>
<keyword evidence="4 6" id="KW-1133">Transmembrane helix</keyword>
<feature type="transmembrane region" description="Helical" evidence="6">
    <location>
        <begin position="12"/>
        <end position="34"/>
    </location>
</feature>
<keyword evidence="2 6" id="KW-0812">Transmembrane</keyword>
<dbReference type="InterPro" id="IPR013057">
    <property type="entry name" value="AA_transpt_TM"/>
</dbReference>
<keyword evidence="5 6" id="KW-0472">Membrane</keyword>
<keyword evidence="9" id="KW-1185">Reference proteome</keyword>
<evidence type="ECO:0000256" key="5">
    <source>
        <dbReference type="ARBA" id="ARBA00023136"/>
    </source>
</evidence>
<keyword evidence="3" id="KW-0029">Amino-acid transport</keyword>
<evidence type="ECO:0000313" key="9">
    <source>
        <dbReference type="Proteomes" id="UP001497522"/>
    </source>
</evidence>
<evidence type="ECO:0000259" key="7">
    <source>
        <dbReference type="Pfam" id="PF01490"/>
    </source>
</evidence>
<feature type="domain" description="Amino acid transporter transmembrane" evidence="7">
    <location>
        <begin position="2"/>
        <end position="86"/>
    </location>
</feature>
<evidence type="ECO:0000256" key="6">
    <source>
        <dbReference type="SAM" id="Phobius"/>
    </source>
</evidence>